<dbReference type="EMBL" id="JAOPHQ010000291">
    <property type="protein sequence ID" value="KAK0155299.1"/>
    <property type="molecule type" value="Genomic_DNA"/>
</dbReference>
<organism evidence="2 3">
    <name type="scientific">Merluccius polli</name>
    <name type="common">Benguela hake</name>
    <name type="synonym">Merluccius cadenati</name>
    <dbReference type="NCBI Taxonomy" id="89951"/>
    <lineage>
        <taxon>Eukaryota</taxon>
        <taxon>Metazoa</taxon>
        <taxon>Chordata</taxon>
        <taxon>Craniata</taxon>
        <taxon>Vertebrata</taxon>
        <taxon>Euteleostomi</taxon>
        <taxon>Actinopterygii</taxon>
        <taxon>Neopterygii</taxon>
        <taxon>Teleostei</taxon>
        <taxon>Neoteleostei</taxon>
        <taxon>Acanthomorphata</taxon>
        <taxon>Zeiogadaria</taxon>
        <taxon>Gadariae</taxon>
        <taxon>Gadiformes</taxon>
        <taxon>Gadoidei</taxon>
        <taxon>Merlucciidae</taxon>
        <taxon>Merluccius</taxon>
    </lineage>
</organism>
<feature type="compositionally biased region" description="Low complexity" evidence="1">
    <location>
        <begin position="234"/>
        <end position="246"/>
    </location>
</feature>
<keyword evidence="3" id="KW-1185">Reference proteome</keyword>
<dbReference type="PANTHER" id="PTHR31751">
    <property type="entry name" value="SI:CH211-108C17.2-RELATED-RELATED"/>
    <property type="match status" value="1"/>
</dbReference>
<dbReference type="Proteomes" id="UP001174136">
    <property type="component" value="Unassembled WGS sequence"/>
</dbReference>
<accession>A0AA47NBD8</accession>
<feature type="region of interest" description="Disordered" evidence="1">
    <location>
        <begin position="182"/>
        <end position="247"/>
    </location>
</feature>
<evidence type="ECO:0000313" key="2">
    <source>
        <dbReference type="EMBL" id="KAK0155299.1"/>
    </source>
</evidence>
<feature type="region of interest" description="Disordered" evidence="1">
    <location>
        <begin position="1"/>
        <end position="26"/>
    </location>
</feature>
<comment type="caution">
    <text evidence="2">The sequence shown here is derived from an EMBL/GenBank/DDBJ whole genome shotgun (WGS) entry which is preliminary data.</text>
</comment>
<evidence type="ECO:0000313" key="3">
    <source>
        <dbReference type="Proteomes" id="UP001174136"/>
    </source>
</evidence>
<dbReference type="PANTHER" id="PTHR31751:SF42">
    <property type="entry name" value="PROTEIN CBG10204"/>
    <property type="match status" value="1"/>
</dbReference>
<name>A0AA47NBD8_MERPO</name>
<protein>
    <submittedName>
        <fullName evidence="2">Uncharacterized protein</fullName>
    </submittedName>
</protein>
<sequence>MEKWSFPEWGSPMATRPKEEETEVWPGVSAPGVSPGATGAQHHPVADGGIAWMAGVHRPQGARLPKYSGATPLEYSGAVPDCRTALRLGFALALEGSAVQVLMVLGPAAQRDLQALTRALDLRFGQRVAADHSRELLGGAAARRGNAWGLTPRTCCCTPRLPCCGQHVHLTRPPTLGAALDEAERAEQELSKQPSLQPPGLASGRLSDQPSLPASRPAGRSPPPHEEWGGGLPGLDSSPAPPAAAATPRLTCIRRQNAVEMLQSYVSDTLDYIDTVTKFCNTNSKWVLKRETELDMLRDIQERAKQLNLRIGHVFKSTDKSKAIEKCHEFDPWHVAKGVSKKLAAAAKRRECEGLGEWIPSIINHFWWSAQTCGGDAEVLKEKWVSVIHHVTNRHDWPGNRHYHCCAHEPLDETSQRSKLWLQPGSEGHQALVKTVKDKRLVKDLGHLTKCIHTTSLEVYHSMYLKYLPKRTHFGYDVMIHASMLAALDHNNNANGTDGESVGEPKFKISWSKVHKRFRARPVAVQKDYGYMKAMVADVLSSVSDSNQGVDMRETQTHIMAPQDRLPRSQIIVQTQQFSPGVPFKSMLSSGSKHEKELATVLKNTLEGIEKLTFFLDAVEKLAATSLHVFTGGEEVVKLSLGICLKRVKDSISAARLVCPLLLQFKRDAGVLELDKYIHTTERICMKMEIR</sequence>
<gene>
    <name evidence="2" type="ORF">N1851_002357</name>
</gene>
<reference evidence="2" key="1">
    <citation type="journal article" date="2023" name="Front. Mar. Sci.">
        <title>A new Merluccius polli reference genome to investigate the effects of global change in West African waters.</title>
        <authorList>
            <person name="Mateo J.L."/>
            <person name="Blanco-Fernandez C."/>
            <person name="Garcia-Vazquez E."/>
            <person name="Machado-Schiaffino G."/>
        </authorList>
    </citation>
    <scope>NUCLEOTIDE SEQUENCE</scope>
    <source>
        <strain evidence="2">C29</strain>
        <tissue evidence="2">Fin</tissue>
    </source>
</reference>
<feature type="compositionally biased region" description="Low complexity" evidence="1">
    <location>
        <begin position="210"/>
        <end position="219"/>
    </location>
</feature>
<evidence type="ECO:0000256" key="1">
    <source>
        <dbReference type="SAM" id="MobiDB-lite"/>
    </source>
</evidence>
<dbReference type="AlphaFoldDB" id="A0AA47NBD8"/>
<proteinExistence type="predicted"/>